<evidence type="ECO:0000313" key="1">
    <source>
        <dbReference type="EMBL" id="RWR83673.1"/>
    </source>
</evidence>
<evidence type="ECO:0000313" key="2">
    <source>
        <dbReference type="Proteomes" id="UP000283530"/>
    </source>
</evidence>
<organism evidence="1 2">
    <name type="scientific">Cinnamomum micranthum f. kanehirae</name>
    <dbReference type="NCBI Taxonomy" id="337451"/>
    <lineage>
        <taxon>Eukaryota</taxon>
        <taxon>Viridiplantae</taxon>
        <taxon>Streptophyta</taxon>
        <taxon>Embryophyta</taxon>
        <taxon>Tracheophyta</taxon>
        <taxon>Spermatophyta</taxon>
        <taxon>Magnoliopsida</taxon>
        <taxon>Magnoliidae</taxon>
        <taxon>Laurales</taxon>
        <taxon>Lauraceae</taxon>
        <taxon>Cinnamomum</taxon>
    </lineage>
</organism>
<proteinExistence type="predicted"/>
<reference evidence="1 2" key="1">
    <citation type="journal article" date="2019" name="Nat. Plants">
        <title>Stout camphor tree genome fills gaps in understanding of flowering plant genome evolution.</title>
        <authorList>
            <person name="Chaw S.M."/>
            <person name="Liu Y.C."/>
            <person name="Wu Y.W."/>
            <person name="Wang H.Y."/>
            <person name="Lin C.I."/>
            <person name="Wu C.S."/>
            <person name="Ke H.M."/>
            <person name="Chang L.Y."/>
            <person name="Hsu C.Y."/>
            <person name="Yang H.T."/>
            <person name="Sudianto E."/>
            <person name="Hsu M.H."/>
            <person name="Wu K.P."/>
            <person name="Wang L.N."/>
            <person name="Leebens-Mack J.H."/>
            <person name="Tsai I.J."/>
        </authorList>
    </citation>
    <scope>NUCLEOTIDE SEQUENCE [LARGE SCALE GENOMIC DNA]</scope>
    <source>
        <strain evidence="2">cv. Chaw 1501</strain>
        <tissue evidence="1">Young leaves</tissue>
    </source>
</reference>
<dbReference type="OrthoDB" id="1750920at2759"/>
<dbReference type="EMBL" id="QPKB01000004">
    <property type="protein sequence ID" value="RWR83673.1"/>
    <property type="molecule type" value="Genomic_DNA"/>
</dbReference>
<dbReference type="AlphaFoldDB" id="A0A3S4NZC5"/>
<comment type="caution">
    <text evidence="1">The sequence shown here is derived from an EMBL/GenBank/DDBJ whole genome shotgun (WGS) entry which is preliminary data.</text>
</comment>
<keyword evidence="2" id="KW-1185">Reference proteome</keyword>
<accession>A0A3S4NZC5</accession>
<dbReference type="Proteomes" id="UP000283530">
    <property type="component" value="Unassembled WGS sequence"/>
</dbReference>
<name>A0A3S4NZC5_9MAGN</name>
<sequence length="231" mass="26144">MGIYRHWLETPEVTAKFKAKYGIPDDVRIRLNDPEIPFDGYDFTNGWMPFYLVTIIEGGVQFPLHPLLISCLKKWHLTPGQLMPNIYKIIMGVAKLNKILSINLNVHDIEDVYDLSKSSGDGFYHLRVKAKRQCFINNLEDSNKKHTTSHSACVTALRMGSEGCGCIANDKPHNSANRTKPRIEIPVGVFFSFITLLSVTRKGAHSSWAWAWAWAWACLRQYSASICKSVG</sequence>
<gene>
    <name evidence="1" type="ORF">CKAN_01243400</name>
</gene>
<protein>
    <submittedName>
        <fullName evidence="1">Uncharacterized protein</fullName>
    </submittedName>
</protein>